<dbReference type="PANTHER" id="PTHR35532:SF5">
    <property type="entry name" value="CARBOHYDRATE-BINDING DOMAIN-CONTAINING PROTEIN"/>
    <property type="match status" value="1"/>
</dbReference>
<feature type="domain" description="Carbohydrate-binding" evidence="1">
    <location>
        <begin position="24"/>
        <end position="190"/>
    </location>
</feature>
<dbReference type="PANTHER" id="PTHR35532">
    <property type="entry name" value="SIMILAR TO POLYHYDROXYALKANOATE DEPOLYMERASE"/>
    <property type="match status" value="1"/>
</dbReference>
<dbReference type="SUPFAM" id="SSF49344">
    <property type="entry name" value="CBD9-like"/>
    <property type="match status" value="1"/>
</dbReference>
<dbReference type="GO" id="GO:0016052">
    <property type="term" value="P:carbohydrate catabolic process"/>
    <property type="evidence" value="ECO:0007669"/>
    <property type="project" value="InterPro"/>
</dbReference>
<dbReference type="CDD" id="cd09620">
    <property type="entry name" value="CBM9_like_3"/>
    <property type="match status" value="1"/>
</dbReference>
<dbReference type="PATRIC" id="fig|1288963.3.peg.760"/>
<dbReference type="Gene3D" id="2.60.40.1190">
    <property type="match status" value="1"/>
</dbReference>
<dbReference type="AlphaFoldDB" id="R7ZXX0"/>
<gene>
    <name evidence="2" type="ORF">ADIS_0760</name>
</gene>
<dbReference type="Proteomes" id="UP000013909">
    <property type="component" value="Unassembled WGS sequence"/>
</dbReference>
<evidence type="ECO:0000259" key="1">
    <source>
        <dbReference type="Pfam" id="PF06452"/>
    </source>
</evidence>
<keyword evidence="3" id="KW-1185">Reference proteome</keyword>
<dbReference type="Pfam" id="PF06452">
    <property type="entry name" value="CBM9_1"/>
    <property type="match status" value="1"/>
</dbReference>
<sequence>MAWGQTEHSPRSYVAHRTPEKPIIDGKLDDTYWQLAPWSEAFVDIEGDIRPKPAHLTRMKMMWDEDFFYIGVKLNEPHIWATYTQREAVIFHENDIEVFLDPNGDTHNYYEWEINALGTLWDLLLTKPYKDGGKPLNGWNINDFEYAVHVEGTLNDPSNIDDYWSVEMAIPWASLSYGVPKDGQQWRINFSRVQWQLEVADNSYQKVINPETGKAFPEDNWVWSPQGVINMHVPDRWGFVQFSTEEVGKGNVAFELRPDEQVKTWLRDYYHAQKAHFKENGAYALTPEILSIKNPHPQAAFEVTATRFKISLPSLEDSGRSWHIVEDGRVWKQ</sequence>
<protein>
    <recommendedName>
        <fullName evidence="1">Carbohydrate-binding domain-containing protein</fullName>
    </recommendedName>
</protein>
<dbReference type="InterPro" id="IPR010502">
    <property type="entry name" value="Carb-bd_dom_fam9"/>
</dbReference>
<dbReference type="EMBL" id="AQHR01000022">
    <property type="protein sequence ID" value="EON78863.1"/>
    <property type="molecule type" value="Genomic_DNA"/>
</dbReference>
<evidence type="ECO:0000313" key="3">
    <source>
        <dbReference type="Proteomes" id="UP000013909"/>
    </source>
</evidence>
<proteinExistence type="predicted"/>
<dbReference type="GO" id="GO:0004553">
    <property type="term" value="F:hydrolase activity, hydrolyzing O-glycosyl compounds"/>
    <property type="evidence" value="ECO:0007669"/>
    <property type="project" value="InterPro"/>
</dbReference>
<reference evidence="2 3" key="1">
    <citation type="submission" date="2013-02" db="EMBL/GenBank/DDBJ databases">
        <title>A novel strain isolated from Lonar lake, Maharashtra, India.</title>
        <authorList>
            <person name="Singh A."/>
        </authorList>
    </citation>
    <scope>NUCLEOTIDE SEQUENCE [LARGE SCALE GENOMIC DNA]</scope>
    <source>
        <strain evidence="2 3">AK24</strain>
    </source>
</reference>
<comment type="caution">
    <text evidence="2">The sequence shown here is derived from an EMBL/GenBank/DDBJ whole genome shotgun (WGS) entry which is preliminary data.</text>
</comment>
<dbReference type="STRING" id="1232681.ADIS_0760"/>
<dbReference type="OrthoDB" id="9786766at2"/>
<accession>R7ZXX0</accession>
<organism evidence="2 3">
    <name type="scientific">Lunatimonas lonarensis</name>
    <dbReference type="NCBI Taxonomy" id="1232681"/>
    <lineage>
        <taxon>Bacteria</taxon>
        <taxon>Pseudomonadati</taxon>
        <taxon>Bacteroidota</taxon>
        <taxon>Cytophagia</taxon>
        <taxon>Cytophagales</taxon>
        <taxon>Cyclobacteriaceae</taxon>
    </lineage>
</organism>
<evidence type="ECO:0000313" key="2">
    <source>
        <dbReference type="EMBL" id="EON78863.1"/>
    </source>
</evidence>
<dbReference type="GO" id="GO:0030246">
    <property type="term" value="F:carbohydrate binding"/>
    <property type="evidence" value="ECO:0007669"/>
    <property type="project" value="InterPro"/>
</dbReference>
<name>R7ZXX0_9BACT</name>